<keyword evidence="4" id="KW-0812">Transmembrane</keyword>
<feature type="region of interest" description="Disordered" evidence="3">
    <location>
        <begin position="169"/>
        <end position="273"/>
    </location>
</feature>
<evidence type="ECO:0000256" key="2">
    <source>
        <dbReference type="ARBA" id="ARBA00023321"/>
    </source>
</evidence>
<keyword evidence="1" id="KW-0749">Sporulation</keyword>
<keyword evidence="4" id="KW-1133">Transmembrane helix</keyword>
<dbReference type="STRING" id="1276538.A0A1X7S303"/>
<evidence type="ECO:0000259" key="5">
    <source>
        <dbReference type="PROSITE" id="PS51299"/>
    </source>
</evidence>
<dbReference type="Gene3D" id="3.10.260.10">
    <property type="entry name" value="Transcription regulator HTH, APSES-type DNA-binding domain"/>
    <property type="match status" value="1"/>
</dbReference>
<feature type="domain" description="HTH APSES-type" evidence="5">
    <location>
        <begin position="66"/>
        <end position="176"/>
    </location>
</feature>
<name>A0A1X7S303_ZYMT9</name>
<dbReference type="FunFam" id="3.10.260.10:FF:000002">
    <property type="entry name" value="APSES transcription factor, putative"/>
    <property type="match status" value="1"/>
</dbReference>
<dbReference type="GO" id="GO:0070197">
    <property type="term" value="P:meiotic attachment of telomere to nuclear envelope"/>
    <property type="evidence" value="ECO:0007669"/>
    <property type="project" value="InterPro"/>
</dbReference>
<keyword evidence="4" id="KW-0472">Membrane</keyword>
<dbReference type="PROSITE" id="PS51299">
    <property type="entry name" value="HTH_APSES"/>
    <property type="match status" value="1"/>
</dbReference>
<dbReference type="GO" id="GO:0048315">
    <property type="term" value="P:conidium formation"/>
    <property type="evidence" value="ECO:0007669"/>
    <property type="project" value="UniProtKB-KW"/>
</dbReference>
<dbReference type="EMBL" id="LT853700">
    <property type="protein sequence ID" value="SMQ54009.1"/>
    <property type="molecule type" value="Genomic_DNA"/>
</dbReference>
<dbReference type="GO" id="GO:0030435">
    <property type="term" value="P:sporulation resulting in formation of a cellular spore"/>
    <property type="evidence" value="ECO:0007669"/>
    <property type="project" value="UniProtKB-KW"/>
</dbReference>
<gene>
    <name evidence="6" type="ORF">ZT3D7_G9163</name>
</gene>
<dbReference type="SMART" id="SM01252">
    <property type="entry name" value="KilA-N"/>
    <property type="match status" value="1"/>
</dbReference>
<dbReference type="Proteomes" id="UP000215127">
    <property type="component" value="Chromosome 9"/>
</dbReference>
<feature type="compositionally biased region" description="Polar residues" evidence="3">
    <location>
        <begin position="256"/>
        <end position="269"/>
    </location>
</feature>
<keyword evidence="7" id="KW-1185">Reference proteome</keyword>
<feature type="region of interest" description="Disordered" evidence="3">
    <location>
        <begin position="299"/>
        <end position="337"/>
    </location>
</feature>
<evidence type="ECO:0000256" key="4">
    <source>
        <dbReference type="SAM" id="Phobius"/>
    </source>
</evidence>
<feature type="transmembrane region" description="Helical" evidence="4">
    <location>
        <begin position="351"/>
        <end position="372"/>
    </location>
</feature>
<dbReference type="InterPro" id="IPR018004">
    <property type="entry name" value="KilA/APSES_HTH"/>
</dbReference>
<accession>A0A1X7S303</accession>
<evidence type="ECO:0000256" key="3">
    <source>
        <dbReference type="SAM" id="MobiDB-lite"/>
    </source>
</evidence>
<organism evidence="6 7">
    <name type="scientific">Zymoseptoria tritici (strain ST99CH_3D7)</name>
    <dbReference type="NCBI Taxonomy" id="1276538"/>
    <lineage>
        <taxon>Eukaryota</taxon>
        <taxon>Fungi</taxon>
        <taxon>Dikarya</taxon>
        <taxon>Ascomycota</taxon>
        <taxon>Pezizomycotina</taxon>
        <taxon>Dothideomycetes</taxon>
        <taxon>Dothideomycetidae</taxon>
        <taxon>Mycosphaerellales</taxon>
        <taxon>Mycosphaerellaceae</taxon>
        <taxon>Zymoseptoria</taxon>
    </lineage>
</organism>
<dbReference type="AlphaFoldDB" id="A0A1X7S303"/>
<dbReference type="PANTHER" id="PTHR38044">
    <property type="entry name" value="BOUQUET FORMATION PROTEIN 4"/>
    <property type="match status" value="1"/>
</dbReference>
<dbReference type="GO" id="GO:0044820">
    <property type="term" value="P:mitotic telomere tethering at nuclear periphery"/>
    <property type="evidence" value="ECO:0007669"/>
    <property type="project" value="TreeGrafter"/>
</dbReference>
<evidence type="ECO:0000313" key="6">
    <source>
        <dbReference type="EMBL" id="SMQ54009.1"/>
    </source>
</evidence>
<dbReference type="GO" id="GO:1990862">
    <property type="term" value="C:nuclear membrane complex Bqt3-Bqt4"/>
    <property type="evidence" value="ECO:0007669"/>
    <property type="project" value="InterPro"/>
</dbReference>
<dbReference type="GO" id="GO:0003677">
    <property type="term" value="F:DNA binding"/>
    <property type="evidence" value="ECO:0007669"/>
    <property type="project" value="InterPro"/>
</dbReference>
<feature type="compositionally biased region" description="Basic residues" evidence="3">
    <location>
        <begin position="239"/>
        <end position="248"/>
    </location>
</feature>
<dbReference type="SUPFAM" id="SSF54616">
    <property type="entry name" value="DNA-binding domain of Mlu1-box binding protein MBP1"/>
    <property type="match status" value="1"/>
</dbReference>
<dbReference type="InterPro" id="IPR003163">
    <property type="entry name" value="Tscrpt_reg_HTH_APSES-type"/>
</dbReference>
<sequence>MADRPQLPELRNPMLDEERAPMHETLVERRCLGQTELKVKPGQVNTSNATKPDNLGTLDYAHLRVPLPKDLSGSGIFLRGANRKWPEAYFLMRRSSDGFISATGMFKAAFPYAQQEEELLEKDYIKSLPAASSEEVAGNVWIDAHKALELADEYGIKLWIAALLDPTPITHGTNDPTKKGIKSPPAFHMRDADALGRTPGRASPGTTTKGKRSVRGANARSMRSESPTKASKPTPRKIATPRKARKGRGALASVDETASTAGESVNGENGESVRVEVETTTVPGVNGDEESTKMVREAADMNGETSTKSAKGKRKAEDMIDEDEVKSLSRPVKKPHLGDVPARKQRIIQRAAIGMGASLAIGALIPSIIAAFPW</sequence>
<dbReference type="InterPro" id="IPR036887">
    <property type="entry name" value="HTH_APSES_sf"/>
</dbReference>
<protein>
    <recommendedName>
        <fullName evidence="5">HTH APSES-type domain-containing protein</fullName>
    </recommendedName>
</protein>
<proteinExistence type="predicted"/>
<evidence type="ECO:0000256" key="1">
    <source>
        <dbReference type="ARBA" id="ARBA00022969"/>
    </source>
</evidence>
<dbReference type="PANTHER" id="PTHR38044:SF1">
    <property type="entry name" value="BOUQUET FORMATION PROTEIN 4"/>
    <property type="match status" value="1"/>
</dbReference>
<reference evidence="6 7" key="1">
    <citation type="submission" date="2016-06" db="EMBL/GenBank/DDBJ databases">
        <authorList>
            <person name="Kjaerup R.B."/>
            <person name="Dalgaard T.S."/>
            <person name="Juul-Madsen H.R."/>
        </authorList>
    </citation>
    <scope>NUCLEOTIDE SEQUENCE [LARGE SCALE GENOMIC DNA]</scope>
</reference>
<keyword evidence="2" id="KW-0183">Conidiation</keyword>
<dbReference type="InterPro" id="IPR037548">
    <property type="entry name" value="Bqt4"/>
</dbReference>
<evidence type="ECO:0000313" key="7">
    <source>
        <dbReference type="Proteomes" id="UP000215127"/>
    </source>
</evidence>